<gene>
    <name evidence="1" type="ORF">EGYM00392_LOCUS35580</name>
</gene>
<name>A0A7S1IVH5_9EUGL</name>
<sequence>MSDAWDKPELCGSDFGGFKNLPVLAPVGSTQKKAEDAAAAAAAAAAKKVPARKKTVFRPVRSAECDKYSTRNTCMPLHGYTGCLWENGDEEGTTRGCYLRLNS</sequence>
<evidence type="ECO:0000313" key="1">
    <source>
        <dbReference type="EMBL" id="CAD9024455.1"/>
    </source>
</evidence>
<protein>
    <submittedName>
        <fullName evidence="1">Uncharacterized protein</fullName>
    </submittedName>
</protein>
<dbReference type="AlphaFoldDB" id="A0A7S1IVH5"/>
<organism evidence="1">
    <name type="scientific">Eutreptiella gymnastica</name>
    <dbReference type="NCBI Taxonomy" id="73025"/>
    <lineage>
        <taxon>Eukaryota</taxon>
        <taxon>Discoba</taxon>
        <taxon>Euglenozoa</taxon>
        <taxon>Euglenida</taxon>
        <taxon>Spirocuta</taxon>
        <taxon>Euglenophyceae</taxon>
        <taxon>Eutreptiales</taxon>
        <taxon>Eutreptiaceae</taxon>
        <taxon>Eutreptiella</taxon>
    </lineage>
</organism>
<proteinExistence type="predicted"/>
<reference evidence="1" key="1">
    <citation type="submission" date="2021-01" db="EMBL/GenBank/DDBJ databases">
        <authorList>
            <person name="Corre E."/>
            <person name="Pelletier E."/>
            <person name="Niang G."/>
            <person name="Scheremetjew M."/>
            <person name="Finn R."/>
            <person name="Kale V."/>
            <person name="Holt S."/>
            <person name="Cochrane G."/>
            <person name="Meng A."/>
            <person name="Brown T."/>
            <person name="Cohen L."/>
        </authorList>
    </citation>
    <scope>NUCLEOTIDE SEQUENCE</scope>
    <source>
        <strain evidence="1">NIES-381</strain>
    </source>
</reference>
<accession>A0A7S1IVH5</accession>
<dbReference type="EMBL" id="HBGA01095192">
    <property type="protein sequence ID" value="CAD9024455.1"/>
    <property type="molecule type" value="Transcribed_RNA"/>
</dbReference>